<proteinExistence type="predicted"/>
<organism evidence="1 2">
    <name type="scientific">Cichorium intybus</name>
    <name type="common">Chicory</name>
    <dbReference type="NCBI Taxonomy" id="13427"/>
    <lineage>
        <taxon>Eukaryota</taxon>
        <taxon>Viridiplantae</taxon>
        <taxon>Streptophyta</taxon>
        <taxon>Embryophyta</taxon>
        <taxon>Tracheophyta</taxon>
        <taxon>Spermatophyta</taxon>
        <taxon>Magnoliopsida</taxon>
        <taxon>eudicotyledons</taxon>
        <taxon>Gunneridae</taxon>
        <taxon>Pentapetalae</taxon>
        <taxon>asterids</taxon>
        <taxon>campanulids</taxon>
        <taxon>Asterales</taxon>
        <taxon>Asteraceae</taxon>
        <taxon>Cichorioideae</taxon>
        <taxon>Cichorieae</taxon>
        <taxon>Cichoriinae</taxon>
        <taxon>Cichorium</taxon>
    </lineage>
</organism>
<keyword evidence="2" id="KW-1185">Reference proteome</keyword>
<dbReference type="Proteomes" id="UP001055811">
    <property type="component" value="Linkage Group LG03"/>
</dbReference>
<evidence type="ECO:0000313" key="2">
    <source>
        <dbReference type="Proteomes" id="UP001055811"/>
    </source>
</evidence>
<dbReference type="EMBL" id="CM042011">
    <property type="protein sequence ID" value="KAI3763777.1"/>
    <property type="molecule type" value="Genomic_DNA"/>
</dbReference>
<reference evidence="1 2" key="2">
    <citation type="journal article" date="2022" name="Mol. Ecol. Resour.">
        <title>The genomes of chicory, endive, great burdock and yacon provide insights into Asteraceae paleo-polyploidization history and plant inulin production.</title>
        <authorList>
            <person name="Fan W."/>
            <person name="Wang S."/>
            <person name="Wang H."/>
            <person name="Wang A."/>
            <person name="Jiang F."/>
            <person name="Liu H."/>
            <person name="Zhao H."/>
            <person name="Xu D."/>
            <person name="Zhang Y."/>
        </authorList>
    </citation>
    <scope>NUCLEOTIDE SEQUENCE [LARGE SCALE GENOMIC DNA]</scope>
    <source>
        <strain evidence="2">cv. Punajuju</strain>
        <tissue evidence="1">Leaves</tissue>
    </source>
</reference>
<gene>
    <name evidence="1" type="ORF">L2E82_13774</name>
</gene>
<sequence>MVHPMIFYTYYSPCEVAGPKVVIISDPIKPDPTRHIVNIKVNHSPTLHVHIMCILSYTFFPIILYIYTSLIYTVFQSHIHTIHSISNSMDTSPSVSLSNQGFFLLIGLISC</sequence>
<name>A0ACB9EY62_CICIN</name>
<reference evidence="2" key="1">
    <citation type="journal article" date="2022" name="Mol. Ecol. Resour.">
        <title>The genomes of chicory, endive, great burdock and yacon provide insights into Asteraceae palaeo-polyploidization history and plant inulin production.</title>
        <authorList>
            <person name="Fan W."/>
            <person name="Wang S."/>
            <person name="Wang H."/>
            <person name="Wang A."/>
            <person name="Jiang F."/>
            <person name="Liu H."/>
            <person name="Zhao H."/>
            <person name="Xu D."/>
            <person name="Zhang Y."/>
        </authorList>
    </citation>
    <scope>NUCLEOTIDE SEQUENCE [LARGE SCALE GENOMIC DNA]</scope>
    <source>
        <strain evidence="2">cv. Punajuju</strain>
    </source>
</reference>
<protein>
    <submittedName>
        <fullName evidence="1">Uncharacterized protein</fullName>
    </submittedName>
</protein>
<accession>A0ACB9EY62</accession>
<evidence type="ECO:0000313" key="1">
    <source>
        <dbReference type="EMBL" id="KAI3763777.1"/>
    </source>
</evidence>
<comment type="caution">
    <text evidence="1">The sequence shown here is derived from an EMBL/GenBank/DDBJ whole genome shotgun (WGS) entry which is preliminary data.</text>
</comment>